<gene>
    <name evidence="2" type="ORF">Tco_1055864</name>
</gene>
<accession>A0ABQ5H2M5</accession>
<reference evidence="2" key="1">
    <citation type="journal article" date="2022" name="Int. J. Mol. Sci.">
        <title>Draft Genome of Tanacetum Coccineum: Genomic Comparison of Closely Related Tanacetum-Family Plants.</title>
        <authorList>
            <person name="Yamashiro T."/>
            <person name="Shiraishi A."/>
            <person name="Nakayama K."/>
            <person name="Satake H."/>
        </authorList>
    </citation>
    <scope>NUCLEOTIDE SEQUENCE</scope>
</reference>
<feature type="region of interest" description="Disordered" evidence="1">
    <location>
        <begin position="1"/>
        <end position="25"/>
    </location>
</feature>
<evidence type="ECO:0000313" key="2">
    <source>
        <dbReference type="EMBL" id="GJT81522.1"/>
    </source>
</evidence>
<name>A0ABQ5H2M5_9ASTR</name>
<keyword evidence="3" id="KW-1185">Reference proteome</keyword>
<dbReference type="EMBL" id="BQNB010019087">
    <property type="protein sequence ID" value="GJT81522.1"/>
    <property type="molecule type" value="Genomic_DNA"/>
</dbReference>
<protein>
    <submittedName>
        <fullName evidence="2">Uncharacterized protein</fullName>
    </submittedName>
</protein>
<comment type="caution">
    <text evidence="2">The sequence shown here is derived from an EMBL/GenBank/DDBJ whole genome shotgun (WGS) entry which is preliminary data.</text>
</comment>
<evidence type="ECO:0000256" key="1">
    <source>
        <dbReference type="SAM" id="MobiDB-lite"/>
    </source>
</evidence>
<dbReference type="Proteomes" id="UP001151760">
    <property type="component" value="Unassembled WGS sequence"/>
</dbReference>
<organism evidence="2 3">
    <name type="scientific">Tanacetum coccineum</name>
    <dbReference type="NCBI Taxonomy" id="301880"/>
    <lineage>
        <taxon>Eukaryota</taxon>
        <taxon>Viridiplantae</taxon>
        <taxon>Streptophyta</taxon>
        <taxon>Embryophyta</taxon>
        <taxon>Tracheophyta</taxon>
        <taxon>Spermatophyta</taxon>
        <taxon>Magnoliopsida</taxon>
        <taxon>eudicotyledons</taxon>
        <taxon>Gunneridae</taxon>
        <taxon>Pentapetalae</taxon>
        <taxon>asterids</taxon>
        <taxon>campanulids</taxon>
        <taxon>Asterales</taxon>
        <taxon>Asteraceae</taxon>
        <taxon>Asteroideae</taxon>
        <taxon>Anthemideae</taxon>
        <taxon>Anthemidinae</taxon>
        <taxon>Tanacetum</taxon>
    </lineage>
</organism>
<evidence type="ECO:0000313" key="3">
    <source>
        <dbReference type="Proteomes" id="UP001151760"/>
    </source>
</evidence>
<feature type="compositionally biased region" description="Basic and acidic residues" evidence="1">
    <location>
        <begin position="1"/>
        <end position="14"/>
    </location>
</feature>
<feature type="compositionally biased region" description="Polar residues" evidence="1">
    <location>
        <begin position="15"/>
        <end position="25"/>
    </location>
</feature>
<reference evidence="2" key="2">
    <citation type="submission" date="2022-01" db="EMBL/GenBank/DDBJ databases">
        <authorList>
            <person name="Yamashiro T."/>
            <person name="Shiraishi A."/>
            <person name="Satake H."/>
            <person name="Nakayama K."/>
        </authorList>
    </citation>
    <scope>NUCLEOTIDE SEQUENCE</scope>
</reference>
<sequence>MADHSQKWHNETSTRMRSTKTSDGLNAIQAQLNNFGREIKKEKEKYGVPFLPRGRFRAVAPGFYKIDNENPSYQERRQMFEESMNNIMAESVKRHDKNSILIKEIRSLTDATIQNQGASIKALEIQIRQMRKISTAIETDTTSIRRIRGT</sequence>
<proteinExistence type="predicted"/>